<organism evidence="2 3">
    <name type="scientific">Zhengella mangrovi</name>
    <dbReference type="NCBI Taxonomy" id="1982044"/>
    <lineage>
        <taxon>Bacteria</taxon>
        <taxon>Pseudomonadati</taxon>
        <taxon>Pseudomonadota</taxon>
        <taxon>Alphaproteobacteria</taxon>
        <taxon>Hyphomicrobiales</taxon>
        <taxon>Notoacmeibacteraceae</taxon>
        <taxon>Zhengella</taxon>
    </lineage>
</organism>
<evidence type="ECO:0000313" key="2">
    <source>
        <dbReference type="EMBL" id="PHP66633.1"/>
    </source>
</evidence>
<dbReference type="Proteomes" id="UP000221168">
    <property type="component" value="Unassembled WGS sequence"/>
</dbReference>
<dbReference type="PROSITE" id="PS51257">
    <property type="entry name" value="PROKAR_LIPOPROTEIN"/>
    <property type="match status" value="1"/>
</dbReference>
<protein>
    <recommendedName>
        <fullName evidence="4">Lipoprotein</fullName>
    </recommendedName>
</protein>
<feature type="chain" id="PRO_5013961729" description="Lipoprotein" evidence="1">
    <location>
        <begin position="21"/>
        <end position="137"/>
    </location>
</feature>
<dbReference type="EMBL" id="PDVP01000007">
    <property type="protein sequence ID" value="PHP66633.1"/>
    <property type="molecule type" value="Genomic_DNA"/>
</dbReference>
<proteinExistence type="predicted"/>
<feature type="signal peptide" evidence="1">
    <location>
        <begin position="1"/>
        <end position="20"/>
    </location>
</feature>
<keyword evidence="3" id="KW-1185">Reference proteome</keyword>
<evidence type="ECO:0000256" key="1">
    <source>
        <dbReference type="SAM" id="SignalP"/>
    </source>
</evidence>
<sequence length="137" mass="14334">MTGPSRLAALALVTAAAGLAACQREPAGGPLIATVDNSAAIALLQSVNMQAQTCWMRSKDRDFAAYRLIPELDTRVGKPRILLVQARAAQGLPQLVIEAHGNPVQLTTYGPLTGKPLSGRINTDVTRWATGGTGCKA</sequence>
<dbReference type="AlphaFoldDB" id="A0A2G1QM89"/>
<accession>A0A2G1QM89</accession>
<reference evidence="2 3" key="1">
    <citation type="submission" date="2017-10" db="EMBL/GenBank/DDBJ databases">
        <title>Sedimentibacterium mangrovi gen. nov., sp. nov., a novel member of family Phyllobacteriacea isolated from mangrove sediment.</title>
        <authorList>
            <person name="Liao H."/>
            <person name="Tian Y."/>
        </authorList>
    </citation>
    <scope>NUCLEOTIDE SEQUENCE [LARGE SCALE GENOMIC DNA]</scope>
    <source>
        <strain evidence="2 3">X9-2-2</strain>
    </source>
</reference>
<evidence type="ECO:0000313" key="3">
    <source>
        <dbReference type="Proteomes" id="UP000221168"/>
    </source>
</evidence>
<keyword evidence="1" id="KW-0732">Signal</keyword>
<gene>
    <name evidence="2" type="ORF">CSC94_13195</name>
</gene>
<evidence type="ECO:0008006" key="4">
    <source>
        <dbReference type="Google" id="ProtNLM"/>
    </source>
</evidence>
<comment type="caution">
    <text evidence="2">The sequence shown here is derived from an EMBL/GenBank/DDBJ whole genome shotgun (WGS) entry which is preliminary data.</text>
</comment>
<dbReference type="OrthoDB" id="8419513at2"/>
<dbReference type="RefSeq" id="WP_099306819.1">
    <property type="nucleotide sequence ID" value="NZ_PDVP01000007.1"/>
</dbReference>
<name>A0A2G1QM89_9HYPH</name>